<comment type="caution">
    <text evidence="5">The sequence shown here is derived from an EMBL/GenBank/DDBJ whole genome shotgun (WGS) entry which is preliminary data.</text>
</comment>
<gene>
    <name evidence="5" type="ORF">RUM44_009797</name>
</gene>
<dbReference type="Gene3D" id="3.80.10.10">
    <property type="entry name" value="Ribonuclease Inhibitor"/>
    <property type="match status" value="2"/>
</dbReference>
<dbReference type="Pfam" id="PF22964">
    <property type="entry name" value="ZER1-like_2nd"/>
    <property type="match status" value="1"/>
</dbReference>
<keyword evidence="2" id="KW-0833">Ubl conjugation pathway</keyword>
<dbReference type="InterPro" id="IPR016024">
    <property type="entry name" value="ARM-type_fold"/>
</dbReference>
<dbReference type="SUPFAM" id="SSF52047">
    <property type="entry name" value="RNI-like"/>
    <property type="match status" value="1"/>
</dbReference>
<dbReference type="InterPro" id="IPR056845">
    <property type="entry name" value="LRR_Zer-1"/>
</dbReference>
<evidence type="ECO:0000313" key="5">
    <source>
        <dbReference type="EMBL" id="KAK6627320.1"/>
    </source>
</evidence>
<accession>A0ABR1ATS0</accession>
<feature type="domain" description="Zer-1-like leucine-rich repeats region" evidence="4">
    <location>
        <begin position="192"/>
        <end position="329"/>
    </location>
</feature>
<reference evidence="5 6" key="1">
    <citation type="submission" date="2023-09" db="EMBL/GenBank/DDBJ databases">
        <title>Genomes of two closely related lineages of the louse Polyplax serrata with different host specificities.</title>
        <authorList>
            <person name="Martinu J."/>
            <person name="Tarabai H."/>
            <person name="Stefka J."/>
            <person name="Hypsa V."/>
        </authorList>
    </citation>
    <scope>NUCLEOTIDE SEQUENCE [LARGE SCALE GENOMIC DNA]</scope>
    <source>
        <strain evidence="5">98ZLc_SE</strain>
    </source>
</reference>
<dbReference type="SUPFAM" id="SSF48371">
    <property type="entry name" value="ARM repeat"/>
    <property type="match status" value="1"/>
</dbReference>
<evidence type="ECO:0000259" key="4">
    <source>
        <dbReference type="Pfam" id="PF25013"/>
    </source>
</evidence>
<dbReference type="InterPro" id="IPR011989">
    <property type="entry name" value="ARM-like"/>
</dbReference>
<dbReference type="PANTHER" id="PTHR12904">
    <property type="match status" value="1"/>
</dbReference>
<dbReference type="Gene3D" id="1.25.10.10">
    <property type="entry name" value="Leucine-rich Repeat Variant"/>
    <property type="match status" value="1"/>
</dbReference>
<keyword evidence="6" id="KW-1185">Reference proteome</keyword>
<evidence type="ECO:0000256" key="2">
    <source>
        <dbReference type="ARBA" id="ARBA00022786"/>
    </source>
</evidence>
<dbReference type="InterPro" id="IPR032675">
    <property type="entry name" value="LRR_dom_sf"/>
</dbReference>
<dbReference type="EMBL" id="JAWJWF010000045">
    <property type="protein sequence ID" value="KAK6627320.1"/>
    <property type="molecule type" value="Genomic_DNA"/>
</dbReference>
<proteinExistence type="predicted"/>
<dbReference type="PANTHER" id="PTHR12904:SF23">
    <property type="entry name" value="PROTEIN ZER-1 HOMOLOG"/>
    <property type="match status" value="1"/>
</dbReference>
<dbReference type="InterPro" id="IPR055142">
    <property type="entry name" value="ZER1-like_C"/>
</dbReference>
<dbReference type="InterPro" id="IPR000225">
    <property type="entry name" value="Armadillo"/>
</dbReference>
<sequence>MVPAFANSVDNYPDPLFEQCIKYVLRNLYILANSDPFTKFLQLKEGLTLPSVICEKLLDFYQHNGYVVDDRFVNLFKNPDAARLNRIKLRNSTISDDGLCMLVSSNPVELDITNCSRLSGESLTHINRNGEKLVSLSLSSSSQVLPDTLMTECHRRDEDNYERRGYILKTPNLKKLTVRKLYVPGEKIYFQLLLNPLKKLTYLDLSGCFDLGNLSYLAELPNLTSLVLFNVQRLQSAIPSIMKLTNLKHLDISQLNEIYGTFRIPNQTLASLVESLPNLVSLDISGTNLAGTGVADQSLKQGKQYVLTDIPGLRSRVDRPFEFLGLYRTHREACNRHNIPAKRISGDANEEQTLTAVQAYLDRTDVLTNVLSDLYQLFRYEKCDNVDTALRLLLEAMDRHLYEKHIQISGSAILFYIAKLIAKKPFFKVKVKRHFINTLINAMGAFQDDETVIRNACLTLIQFNVPDDMLFDYERLVLLLLYVVSEHQNFVQRIGVFLLNSLACQVDEAQKQLFGNLGTVDRMLALITDRLQRKVCDDVLEIAWSTMWNITDETVENCQRFLAENGMELFLACLSMFPRKEELLRNMMGLLGNVAEMKSLRPFLMTDRFVSVFADLLGSCCDGIEVSYNAAGVLAHMCSDGEEAWTVKEPKRETVLRKIVWAIRRWNLTTQRNINYRSFQPIFGLLKVTHTEECQYWAVWALANLTTVYRDKYCPLVLNEGGIELLQNVIQTEHSHRAINKLAKKVIKNCKEV</sequence>
<dbReference type="Proteomes" id="UP001359485">
    <property type="component" value="Unassembled WGS sequence"/>
</dbReference>
<dbReference type="Pfam" id="PF25013">
    <property type="entry name" value="LRR_Zer-1"/>
    <property type="match status" value="1"/>
</dbReference>
<keyword evidence="1" id="KW-0433">Leucine-rich repeat</keyword>
<protein>
    <submittedName>
        <fullName evidence="5">Uncharacterized protein</fullName>
    </submittedName>
</protein>
<name>A0ABR1ATS0_POLSC</name>
<dbReference type="InterPro" id="IPR051341">
    <property type="entry name" value="Zyg-11_UBL_adapter"/>
</dbReference>
<dbReference type="SMART" id="SM00185">
    <property type="entry name" value="ARM"/>
    <property type="match status" value="2"/>
</dbReference>
<evidence type="ECO:0000259" key="3">
    <source>
        <dbReference type="Pfam" id="PF22964"/>
    </source>
</evidence>
<evidence type="ECO:0000256" key="1">
    <source>
        <dbReference type="ARBA" id="ARBA00022614"/>
    </source>
</evidence>
<feature type="domain" description="Protein zer-1 homolog-like C-terminal" evidence="3">
    <location>
        <begin position="396"/>
        <end position="752"/>
    </location>
</feature>
<evidence type="ECO:0000313" key="6">
    <source>
        <dbReference type="Proteomes" id="UP001359485"/>
    </source>
</evidence>
<organism evidence="5 6">
    <name type="scientific">Polyplax serrata</name>
    <name type="common">Common mouse louse</name>
    <dbReference type="NCBI Taxonomy" id="468196"/>
    <lineage>
        <taxon>Eukaryota</taxon>
        <taxon>Metazoa</taxon>
        <taxon>Ecdysozoa</taxon>
        <taxon>Arthropoda</taxon>
        <taxon>Hexapoda</taxon>
        <taxon>Insecta</taxon>
        <taxon>Pterygota</taxon>
        <taxon>Neoptera</taxon>
        <taxon>Paraneoptera</taxon>
        <taxon>Psocodea</taxon>
        <taxon>Troctomorpha</taxon>
        <taxon>Phthiraptera</taxon>
        <taxon>Anoplura</taxon>
        <taxon>Polyplacidae</taxon>
        <taxon>Polyplax</taxon>
    </lineage>
</organism>